<comment type="caution">
    <text evidence="6">The sequence shown here is derived from an EMBL/GenBank/DDBJ whole genome shotgun (WGS) entry which is preliminary data.</text>
</comment>
<dbReference type="InterPro" id="IPR051604">
    <property type="entry name" value="Ergot_Alk_Oxidoreductase"/>
</dbReference>
<keyword evidence="4" id="KW-0560">Oxidoreductase</keyword>
<dbReference type="PANTHER" id="PTHR43162:SF1">
    <property type="entry name" value="PRESTALK A DIFFERENTIATION PROTEIN A"/>
    <property type="match status" value="1"/>
</dbReference>
<dbReference type="NCBIfam" id="TIGR03649">
    <property type="entry name" value="ergot_EASG"/>
    <property type="match status" value="1"/>
</dbReference>
<evidence type="ECO:0000313" key="6">
    <source>
        <dbReference type="EMBL" id="NHN34493.1"/>
    </source>
</evidence>
<comment type="similarity">
    <text evidence="2">Belongs to the fgaFS/easG family.</text>
</comment>
<dbReference type="PANTHER" id="PTHR43162">
    <property type="match status" value="1"/>
</dbReference>
<dbReference type="Pfam" id="PF05368">
    <property type="entry name" value="NmrA"/>
    <property type="match status" value="1"/>
</dbReference>
<accession>A0ABX0JF15</accession>
<gene>
    <name evidence="6" type="ORF">G9U52_32385</name>
</gene>
<evidence type="ECO:0000256" key="4">
    <source>
        <dbReference type="ARBA" id="ARBA00023002"/>
    </source>
</evidence>
<dbReference type="SUPFAM" id="SSF51735">
    <property type="entry name" value="NAD(P)-binding Rossmann-fold domains"/>
    <property type="match status" value="1"/>
</dbReference>
<dbReference type="EMBL" id="JAAOIW010000019">
    <property type="protein sequence ID" value="NHN34493.1"/>
    <property type="molecule type" value="Genomic_DNA"/>
</dbReference>
<feature type="domain" description="NmrA-like" evidence="5">
    <location>
        <begin position="8"/>
        <end position="244"/>
    </location>
</feature>
<dbReference type="InterPro" id="IPR036291">
    <property type="entry name" value="NAD(P)-bd_dom_sf"/>
</dbReference>
<keyword evidence="7" id="KW-1185">Reference proteome</keyword>
<dbReference type="InterPro" id="IPR019901">
    <property type="entry name" value="Ergot_alkaloid_biosynthesis"/>
</dbReference>
<evidence type="ECO:0000256" key="1">
    <source>
        <dbReference type="ARBA" id="ARBA00005107"/>
    </source>
</evidence>
<reference evidence="6" key="1">
    <citation type="submission" date="2020-03" db="EMBL/GenBank/DDBJ databases">
        <title>Draft sequencing of Paenibacilllus sp. S3N08.</title>
        <authorList>
            <person name="Kim D.-U."/>
        </authorList>
    </citation>
    <scope>NUCLEOTIDE SEQUENCE</scope>
    <source>
        <strain evidence="6">S3N08</strain>
    </source>
</reference>
<comment type="pathway">
    <text evidence="1">Alkaloid biosynthesis; ergot alkaloid biosynthesis.</text>
</comment>
<keyword evidence="3" id="KW-0017">Alkaloid metabolism</keyword>
<dbReference type="InterPro" id="IPR008030">
    <property type="entry name" value="NmrA-like"/>
</dbReference>
<dbReference type="CDD" id="cd05269">
    <property type="entry name" value="TMR_SDR_a"/>
    <property type="match status" value="1"/>
</dbReference>
<dbReference type="Gene3D" id="3.90.25.10">
    <property type="entry name" value="UDP-galactose 4-epimerase, domain 1"/>
    <property type="match status" value="1"/>
</dbReference>
<evidence type="ECO:0000313" key="7">
    <source>
        <dbReference type="Proteomes" id="UP001165962"/>
    </source>
</evidence>
<dbReference type="Gene3D" id="3.40.50.720">
    <property type="entry name" value="NAD(P)-binding Rossmann-like Domain"/>
    <property type="match status" value="1"/>
</dbReference>
<organism evidence="6 7">
    <name type="scientific">Paenibacillus agricola</name>
    <dbReference type="NCBI Taxonomy" id="2716264"/>
    <lineage>
        <taxon>Bacteria</taxon>
        <taxon>Bacillati</taxon>
        <taxon>Bacillota</taxon>
        <taxon>Bacilli</taxon>
        <taxon>Bacillales</taxon>
        <taxon>Paenibacillaceae</taxon>
        <taxon>Paenibacillus</taxon>
    </lineage>
</organism>
<sequence>MTNLNVTLVTGGRGKTGRRISSKLKELQYSVRTTGRSNRSDQTDSDYVRFDWYDESTYPAALSDVSNVYMIAPVGDMNPVNIMEPFIKKAIENGVKRFVLLSSASISENGPVLGEVHQVIKQLAPEWTVLQPSYFMENFTESHHAGTIKNNNAIYSAAGDGKIGFVSANDIADVAVRALTDKQPHNTAHVITGPQSLTYGDVAQILNFALGKSIKHISLSDKKLQEALTQAGIPNVYAEFLAGLDAKIREEGSENQVTDTVMRVTGHAPLSFEQFVKMHLDTWN</sequence>
<dbReference type="RefSeq" id="WP_166155474.1">
    <property type="nucleotide sequence ID" value="NZ_JAAOIW010000019.1"/>
</dbReference>
<evidence type="ECO:0000256" key="2">
    <source>
        <dbReference type="ARBA" id="ARBA00005372"/>
    </source>
</evidence>
<proteinExistence type="inferred from homology"/>
<dbReference type="Proteomes" id="UP001165962">
    <property type="component" value="Unassembled WGS sequence"/>
</dbReference>
<evidence type="ECO:0000256" key="3">
    <source>
        <dbReference type="ARBA" id="ARBA00022589"/>
    </source>
</evidence>
<protein>
    <submittedName>
        <fullName evidence="6">Ergot alkaloid biosynthesis protein</fullName>
    </submittedName>
</protein>
<name>A0ABX0JF15_9BACL</name>
<evidence type="ECO:0000259" key="5">
    <source>
        <dbReference type="Pfam" id="PF05368"/>
    </source>
</evidence>